<gene>
    <name evidence="1" type="ORF">M9H77_17945</name>
</gene>
<proteinExistence type="predicted"/>
<organism evidence="1 2">
    <name type="scientific">Catharanthus roseus</name>
    <name type="common">Madagascar periwinkle</name>
    <name type="synonym">Vinca rosea</name>
    <dbReference type="NCBI Taxonomy" id="4058"/>
    <lineage>
        <taxon>Eukaryota</taxon>
        <taxon>Viridiplantae</taxon>
        <taxon>Streptophyta</taxon>
        <taxon>Embryophyta</taxon>
        <taxon>Tracheophyta</taxon>
        <taxon>Spermatophyta</taxon>
        <taxon>Magnoliopsida</taxon>
        <taxon>eudicotyledons</taxon>
        <taxon>Gunneridae</taxon>
        <taxon>Pentapetalae</taxon>
        <taxon>asterids</taxon>
        <taxon>lamiids</taxon>
        <taxon>Gentianales</taxon>
        <taxon>Apocynaceae</taxon>
        <taxon>Rauvolfioideae</taxon>
        <taxon>Vinceae</taxon>
        <taxon>Catharanthinae</taxon>
        <taxon>Catharanthus</taxon>
    </lineage>
</organism>
<protein>
    <submittedName>
        <fullName evidence="1">Uncharacterized protein</fullName>
    </submittedName>
</protein>
<evidence type="ECO:0000313" key="2">
    <source>
        <dbReference type="Proteomes" id="UP001060085"/>
    </source>
</evidence>
<reference evidence="2" key="1">
    <citation type="journal article" date="2023" name="Nat. Plants">
        <title>Single-cell RNA sequencing provides a high-resolution roadmap for understanding the multicellular compartmentation of specialized metabolism.</title>
        <authorList>
            <person name="Sun S."/>
            <person name="Shen X."/>
            <person name="Li Y."/>
            <person name="Li Y."/>
            <person name="Wang S."/>
            <person name="Li R."/>
            <person name="Zhang H."/>
            <person name="Shen G."/>
            <person name="Guo B."/>
            <person name="Wei J."/>
            <person name="Xu J."/>
            <person name="St-Pierre B."/>
            <person name="Chen S."/>
            <person name="Sun C."/>
        </authorList>
    </citation>
    <scope>NUCLEOTIDE SEQUENCE [LARGE SCALE GENOMIC DNA]</scope>
</reference>
<accession>A0ACC0B6A0</accession>
<keyword evidence="2" id="KW-1185">Reference proteome</keyword>
<dbReference type="EMBL" id="CM044704">
    <property type="protein sequence ID" value="KAI5668092.1"/>
    <property type="molecule type" value="Genomic_DNA"/>
</dbReference>
<comment type="caution">
    <text evidence="1">The sequence shown here is derived from an EMBL/GenBank/DDBJ whole genome shotgun (WGS) entry which is preliminary data.</text>
</comment>
<evidence type="ECO:0000313" key="1">
    <source>
        <dbReference type="EMBL" id="KAI5668092.1"/>
    </source>
</evidence>
<sequence length="115" mass="13269">MEPQREYGFFALDMSFPDQTVKIGKDSSRRLQSWQMNCSNHFSSSPTMDQSAFVCQRLFGKNGSSSSFTAAIGSRSRIVSILLRKFFSNRWKRRNLRRIPSMVSEPPYIKDCLDS</sequence>
<name>A0ACC0B6A0_CATRO</name>
<dbReference type="Proteomes" id="UP001060085">
    <property type="component" value="Linkage Group LG04"/>
</dbReference>